<protein>
    <submittedName>
        <fullName evidence="1">Uncharacterized protein</fullName>
    </submittedName>
</protein>
<proteinExistence type="predicted"/>
<sequence length="126" mass="13549">MTSAAVASMHKTPLLKKRPAEACLKITAKIQTSQRNAKGSSVGLTPGPSDICCMSSSFPHPFPVSLLLNKHGKNKAHLRKKSELFACHCTIFGGRIVSPHYSKAPCSKVGFSWEHHAVGCITAYGM</sequence>
<evidence type="ECO:0000313" key="2">
    <source>
        <dbReference type="Proteomes" id="UP001469553"/>
    </source>
</evidence>
<comment type="caution">
    <text evidence="1">The sequence shown here is derived from an EMBL/GenBank/DDBJ whole genome shotgun (WGS) entry which is preliminary data.</text>
</comment>
<organism evidence="1 2">
    <name type="scientific">Ameca splendens</name>
    <dbReference type="NCBI Taxonomy" id="208324"/>
    <lineage>
        <taxon>Eukaryota</taxon>
        <taxon>Metazoa</taxon>
        <taxon>Chordata</taxon>
        <taxon>Craniata</taxon>
        <taxon>Vertebrata</taxon>
        <taxon>Euteleostomi</taxon>
        <taxon>Actinopterygii</taxon>
        <taxon>Neopterygii</taxon>
        <taxon>Teleostei</taxon>
        <taxon>Neoteleostei</taxon>
        <taxon>Acanthomorphata</taxon>
        <taxon>Ovalentaria</taxon>
        <taxon>Atherinomorphae</taxon>
        <taxon>Cyprinodontiformes</taxon>
        <taxon>Goodeidae</taxon>
        <taxon>Ameca</taxon>
    </lineage>
</organism>
<name>A0ABV0ZZ61_9TELE</name>
<reference evidence="1 2" key="1">
    <citation type="submission" date="2021-06" db="EMBL/GenBank/DDBJ databases">
        <authorList>
            <person name="Palmer J.M."/>
        </authorList>
    </citation>
    <scope>NUCLEOTIDE SEQUENCE [LARGE SCALE GENOMIC DNA]</scope>
    <source>
        <strain evidence="1 2">AS_MEX2019</strain>
        <tissue evidence="1">Muscle</tissue>
    </source>
</reference>
<gene>
    <name evidence="1" type="ORF">AMECASPLE_018832</name>
</gene>
<evidence type="ECO:0000313" key="1">
    <source>
        <dbReference type="EMBL" id="MEQ2311336.1"/>
    </source>
</evidence>
<dbReference type="Proteomes" id="UP001469553">
    <property type="component" value="Unassembled WGS sequence"/>
</dbReference>
<keyword evidence="2" id="KW-1185">Reference proteome</keyword>
<dbReference type="EMBL" id="JAHRIP010076720">
    <property type="protein sequence ID" value="MEQ2311336.1"/>
    <property type="molecule type" value="Genomic_DNA"/>
</dbReference>
<accession>A0ABV0ZZ61</accession>